<dbReference type="OMA" id="HETMTHH"/>
<dbReference type="EMBL" id="KV878690">
    <property type="protein sequence ID" value="OJJ68619.1"/>
    <property type="molecule type" value="Genomic_DNA"/>
</dbReference>
<dbReference type="PANTHER" id="PTHR35872">
    <property type="entry name" value="INTEGRAL MEMBRANE PROTEIN (AFU_ORTHOLOGUE AFUA_5G07110)"/>
    <property type="match status" value="1"/>
</dbReference>
<feature type="transmembrane region" description="Helical" evidence="2">
    <location>
        <begin position="499"/>
        <end position="525"/>
    </location>
</feature>
<evidence type="ECO:0000313" key="4">
    <source>
        <dbReference type="Proteomes" id="UP000184499"/>
    </source>
</evidence>
<sequence>MDPIEPVNGSPDPHEGQPPPATPSPRPTSYPRQRAASLRSRRPSIRLQRLPSFEQANLSTPRSQQSQQNGDTSRTPAPSLSPLPCIPAASTEDESWQGNRRRSNSEPRPGRWSTPNPAALARVTTGGQMRTVQEETSRPIISSTSNQQPPEDVPPLPEIPRRGSRTPMRWASGVGSNRFTRNRASTVGGSAPAQNHEVDDEYRSHIVDVLDVIDPEVSALSTLTNVQNSLFIPNLGPLLNRNQTYTLSPPSPLRELESTSDEERADELKEPEVRPSVEHTLTSVIGEVGEPRFAVLPEGSNLAGWSPEEIEELNDHVRHMLHSRRSKFKRSMKGFRKYVSKPLGFLVTLYATLITLFGLAWVLFLIGWINVGGRQSYIINVIDNVLVALFAIMGDGLAPFRAIDTYHMIFVARYTFLTWKIRRKRHLPNLKNKNDLPSRRETDVDVEFGDTPKSDEYEFTVLDPVRQLKLVHHQNKLSKSHTFYKPHETFTHYAFPMRLLIAIVVLLDCHSLLQIALGTCTWAISYHVRPFALTTVILCCSICCNISGGVLIMVGDRMTRKKDVVERLFRQELTEEAMKKIRKKKRKEEERRNAENSGVSRSDSISSQRKLSQPQPKEDAYESEVTT</sequence>
<feature type="compositionally biased region" description="Polar residues" evidence="1">
    <location>
        <begin position="174"/>
        <end position="188"/>
    </location>
</feature>
<feature type="compositionally biased region" description="Polar residues" evidence="1">
    <location>
        <begin position="597"/>
        <end position="615"/>
    </location>
</feature>
<feature type="compositionally biased region" description="Polar residues" evidence="1">
    <location>
        <begin position="139"/>
        <end position="148"/>
    </location>
</feature>
<name>A0A1L9UAA4_ASPBC</name>
<dbReference type="InterPro" id="IPR021369">
    <property type="entry name" value="DUF2985"/>
</dbReference>
<keyword evidence="2" id="KW-1133">Transmembrane helix</keyword>
<feature type="compositionally biased region" description="Pro residues" evidence="1">
    <location>
        <begin position="16"/>
        <end position="28"/>
    </location>
</feature>
<feature type="region of interest" description="Disordered" evidence="1">
    <location>
        <begin position="580"/>
        <end position="627"/>
    </location>
</feature>
<evidence type="ECO:0000256" key="2">
    <source>
        <dbReference type="SAM" id="Phobius"/>
    </source>
</evidence>
<reference evidence="4" key="1">
    <citation type="journal article" date="2017" name="Genome Biol.">
        <title>Comparative genomics reveals high biological diversity and specific adaptations in the industrially and medically important fungal genus Aspergillus.</title>
        <authorList>
            <person name="de Vries R.P."/>
            <person name="Riley R."/>
            <person name="Wiebenga A."/>
            <person name="Aguilar-Osorio G."/>
            <person name="Amillis S."/>
            <person name="Uchima C.A."/>
            <person name="Anderluh G."/>
            <person name="Asadollahi M."/>
            <person name="Askin M."/>
            <person name="Barry K."/>
            <person name="Battaglia E."/>
            <person name="Bayram O."/>
            <person name="Benocci T."/>
            <person name="Braus-Stromeyer S.A."/>
            <person name="Caldana C."/>
            <person name="Canovas D."/>
            <person name="Cerqueira G.C."/>
            <person name="Chen F."/>
            <person name="Chen W."/>
            <person name="Choi C."/>
            <person name="Clum A."/>
            <person name="Dos Santos R.A."/>
            <person name="Damasio A.R."/>
            <person name="Diallinas G."/>
            <person name="Emri T."/>
            <person name="Fekete E."/>
            <person name="Flipphi M."/>
            <person name="Freyberg S."/>
            <person name="Gallo A."/>
            <person name="Gournas C."/>
            <person name="Habgood R."/>
            <person name="Hainaut M."/>
            <person name="Harispe M.L."/>
            <person name="Henrissat B."/>
            <person name="Hilden K.S."/>
            <person name="Hope R."/>
            <person name="Hossain A."/>
            <person name="Karabika E."/>
            <person name="Karaffa L."/>
            <person name="Karanyi Z."/>
            <person name="Krasevec N."/>
            <person name="Kuo A."/>
            <person name="Kusch H."/>
            <person name="LaButti K."/>
            <person name="Lagendijk E.L."/>
            <person name="Lapidus A."/>
            <person name="Levasseur A."/>
            <person name="Lindquist E."/>
            <person name="Lipzen A."/>
            <person name="Logrieco A.F."/>
            <person name="MacCabe A."/>
            <person name="Maekelae M.R."/>
            <person name="Malavazi I."/>
            <person name="Melin P."/>
            <person name="Meyer V."/>
            <person name="Mielnichuk N."/>
            <person name="Miskei M."/>
            <person name="Molnar A.P."/>
            <person name="Mule G."/>
            <person name="Ngan C.Y."/>
            <person name="Orejas M."/>
            <person name="Orosz E."/>
            <person name="Ouedraogo J.P."/>
            <person name="Overkamp K.M."/>
            <person name="Park H.-S."/>
            <person name="Perrone G."/>
            <person name="Piumi F."/>
            <person name="Punt P.J."/>
            <person name="Ram A.F."/>
            <person name="Ramon A."/>
            <person name="Rauscher S."/>
            <person name="Record E."/>
            <person name="Riano-Pachon D.M."/>
            <person name="Robert V."/>
            <person name="Roehrig J."/>
            <person name="Ruller R."/>
            <person name="Salamov A."/>
            <person name="Salih N.S."/>
            <person name="Samson R.A."/>
            <person name="Sandor E."/>
            <person name="Sanguinetti M."/>
            <person name="Schuetze T."/>
            <person name="Sepcic K."/>
            <person name="Shelest E."/>
            <person name="Sherlock G."/>
            <person name="Sophianopoulou V."/>
            <person name="Squina F.M."/>
            <person name="Sun H."/>
            <person name="Susca A."/>
            <person name="Todd R.B."/>
            <person name="Tsang A."/>
            <person name="Unkles S.E."/>
            <person name="van de Wiele N."/>
            <person name="van Rossen-Uffink D."/>
            <person name="Oliveira J.V."/>
            <person name="Vesth T.C."/>
            <person name="Visser J."/>
            <person name="Yu J.-H."/>
            <person name="Zhou M."/>
            <person name="Andersen M.R."/>
            <person name="Archer D.B."/>
            <person name="Baker S.E."/>
            <person name="Benoit I."/>
            <person name="Brakhage A.A."/>
            <person name="Braus G.H."/>
            <person name="Fischer R."/>
            <person name="Frisvad J.C."/>
            <person name="Goldman G.H."/>
            <person name="Houbraken J."/>
            <person name="Oakley B."/>
            <person name="Pocsi I."/>
            <person name="Scazzocchio C."/>
            <person name="Seiboth B."/>
            <person name="vanKuyk P.A."/>
            <person name="Wortman J."/>
            <person name="Dyer P.S."/>
            <person name="Grigoriev I.V."/>
        </authorList>
    </citation>
    <scope>NUCLEOTIDE SEQUENCE [LARGE SCALE GENOMIC DNA]</scope>
    <source>
        <strain evidence="4">CBS 101740 / IMI 381727 / IBT 21946</strain>
    </source>
</reference>
<keyword evidence="4" id="KW-1185">Reference proteome</keyword>
<feature type="region of interest" description="Disordered" evidence="1">
    <location>
        <begin position="245"/>
        <end position="273"/>
    </location>
</feature>
<feature type="region of interest" description="Disordered" evidence="1">
    <location>
        <begin position="1"/>
        <end position="195"/>
    </location>
</feature>
<dbReference type="OrthoDB" id="3365211at2759"/>
<feature type="transmembrane region" description="Helical" evidence="2">
    <location>
        <begin position="377"/>
        <end position="398"/>
    </location>
</feature>
<keyword evidence="2" id="KW-0472">Membrane</keyword>
<accession>A0A1L9UAA4</accession>
<dbReference type="Proteomes" id="UP000184499">
    <property type="component" value="Unassembled WGS sequence"/>
</dbReference>
<feature type="transmembrane region" description="Helical" evidence="2">
    <location>
        <begin position="531"/>
        <end position="554"/>
    </location>
</feature>
<dbReference type="RefSeq" id="XP_067475868.1">
    <property type="nucleotide sequence ID" value="XM_067618497.1"/>
</dbReference>
<organism evidence="3 4">
    <name type="scientific">Aspergillus brasiliensis (strain CBS 101740 / IMI 381727 / IBT 21946)</name>
    <dbReference type="NCBI Taxonomy" id="767769"/>
    <lineage>
        <taxon>Eukaryota</taxon>
        <taxon>Fungi</taxon>
        <taxon>Dikarya</taxon>
        <taxon>Ascomycota</taxon>
        <taxon>Pezizomycotina</taxon>
        <taxon>Eurotiomycetes</taxon>
        <taxon>Eurotiomycetidae</taxon>
        <taxon>Eurotiales</taxon>
        <taxon>Aspergillaceae</taxon>
        <taxon>Aspergillus</taxon>
        <taxon>Aspergillus subgen. Circumdati</taxon>
    </lineage>
</organism>
<dbReference type="AlphaFoldDB" id="A0A1L9UAA4"/>
<feature type="transmembrane region" description="Helical" evidence="2">
    <location>
        <begin position="343"/>
        <end position="371"/>
    </location>
</feature>
<dbReference type="Pfam" id="PF11204">
    <property type="entry name" value="DUF2985"/>
    <property type="match status" value="1"/>
</dbReference>
<gene>
    <name evidence="3" type="ORF">ASPBRDRAFT_133104</name>
</gene>
<keyword evidence="2" id="KW-0812">Transmembrane</keyword>
<dbReference type="GeneID" id="93570985"/>
<proteinExistence type="predicted"/>
<dbReference type="PANTHER" id="PTHR35872:SF2">
    <property type="entry name" value="INTEGRAL MEMBRANE PROTEIN (AFU_ORTHOLOGUE AFUA_5G07110)"/>
    <property type="match status" value="1"/>
</dbReference>
<feature type="compositionally biased region" description="Polar residues" evidence="1">
    <location>
        <begin position="54"/>
        <end position="78"/>
    </location>
</feature>
<dbReference type="STRING" id="767769.A0A1L9UAA4"/>
<protein>
    <recommendedName>
        <fullName evidence="5">Integral membrane protein</fullName>
    </recommendedName>
</protein>
<evidence type="ECO:0008006" key="5">
    <source>
        <dbReference type="Google" id="ProtNLM"/>
    </source>
</evidence>
<dbReference type="VEuPathDB" id="FungiDB:ASPBRDRAFT_133104"/>
<evidence type="ECO:0000256" key="1">
    <source>
        <dbReference type="SAM" id="MobiDB-lite"/>
    </source>
</evidence>
<evidence type="ECO:0000313" key="3">
    <source>
        <dbReference type="EMBL" id="OJJ68619.1"/>
    </source>
</evidence>